<feature type="transmembrane region" description="Helical" evidence="1">
    <location>
        <begin position="70"/>
        <end position="90"/>
    </location>
</feature>
<keyword evidence="1" id="KW-1133">Transmembrane helix</keyword>
<dbReference type="EMBL" id="AXDY01000002">
    <property type="protein sequence ID" value="ERS94378.1"/>
    <property type="molecule type" value="Genomic_DNA"/>
</dbReference>
<keyword evidence="1" id="KW-0812">Transmembrane</keyword>
<proteinExistence type="predicted"/>
<evidence type="ECO:0000313" key="3">
    <source>
        <dbReference type="Proteomes" id="UP000017131"/>
    </source>
</evidence>
<keyword evidence="1" id="KW-0472">Membrane</keyword>
<protein>
    <submittedName>
        <fullName evidence="2">Membrane protein</fullName>
    </submittedName>
</protein>
<accession>A0ABN0PFE6</accession>
<reference evidence="2 3" key="1">
    <citation type="journal article" date="2013" name="Genome Announc.">
        <title>Draft Genome Sequence of Staphylococcus simulans UMC-CNS-990, Isolated from a Case of Chronic Bovine Mastitis.</title>
        <authorList>
            <person name="Calcutt M.J."/>
            <person name="Foecking M.F."/>
            <person name="Hsieh H.Y."/>
            <person name="Perry J."/>
            <person name="Stewart G.C."/>
            <person name="Middleton J.R."/>
        </authorList>
    </citation>
    <scope>NUCLEOTIDE SEQUENCE [LARGE SCALE GENOMIC DNA]</scope>
    <source>
        <strain evidence="2 3">UMC-CNS-990</strain>
    </source>
</reference>
<keyword evidence="3" id="KW-1185">Reference proteome</keyword>
<name>A0ABN0PFE6_STASI</name>
<feature type="transmembrane region" description="Helical" evidence="1">
    <location>
        <begin position="37"/>
        <end position="58"/>
    </location>
</feature>
<feature type="transmembrane region" description="Helical" evidence="1">
    <location>
        <begin position="105"/>
        <end position="127"/>
    </location>
</feature>
<sequence>MRRILYTFLTYTIIGLLSGVYYRELTKAFEFTGKTQLAIVHTHILMLGMFMFLILLVFEKLFSISKYYLFNWFYYVYNIGLIVTVALQGIKGTMQVTGASVSPGIAGIAGLGHMTLSAGFIILFFLLKKAILTHPIEGQTNQNKKL</sequence>
<dbReference type="Proteomes" id="UP000017131">
    <property type="component" value="Unassembled WGS sequence"/>
</dbReference>
<dbReference type="GeneID" id="77330824"/>
<dbReference type="InterPro" id="IPR021299">
    <property type="entry name" value="DUF2871"/>
</dbReference>
<evidence type="ECO:0000313" key="2">
    <source>
        <dbReference type="EMBL" id="ERS94378.1"/>
    </source>
</evidence>
<evidence type="ECO:0000256" key="1">
    <source>
        <dbReference type="SAM" id="Phobius"/>
    </source>
</evidence>
<organism evidence="2 3">
    <name type="scientific">Staphylococcus simulans UMC-CNS-990</name>
    <dbReference type="NCBI Taxonomy" id="1405498"/>
    <lineage>
        <taxon>Bacteria</taxon>
        <taxon>Bacillati</taxon>
        <taxon>Bacillota</taxon>
        <taxon>Bacilli</taxon>
        <taxon>Bacillales</taxon>
        <taxon>Staphylococcaceae</taxon>
        <taxon>Staphylococcus</taxon>
    </lineage>
</organism>
<dbReference type="Pfam" id="PF11070">
    <property type="entry name" value="DUF2871"/>
    <property type="match status" value="1"/>
</dbReference>
<dbReference type="RefSeq" id="WP_002479710.1">
    <property type="nucleotide sequence ID" value="NZ_AXDY01000002.1"/>
</dbReference>
<comment type="caution">
    <text evidence="2">The sequence shown here is derived from an EMBL/GenBank/DDBJ whole genome shotgun (WGS) entry which is preliminary data.</text>
</comment>
<gene>
    <name evidence="2" type="ORF">SSIM_02685</name>
</gene>
<feature type="transmembrane region" description="Helical" evidence="1">
    <location>
        <begin position="5"/>
        <end position="22"/>
    </location>
</feature>